<organism evidence="1 2">
    <name type="scientific">Saccharothrix lopnurensis</name>
    <dbReference type="NCBI Taxonomy" id="1670621"/>
    <lineage>
        <taxon>Bacteria</taxon>
        <taxon>Bacillati</taxon>
        <taxon>Actinomycetota</taxon>
        <taxon>Actinomycetes</taxon>
        <taxon>Pseudonocardiales</taxon>
        <taxon>Pseudonocardiaceae</taxon>
        <taxon>Saccharothrix</taxon>
    </lineage>
</organism>
<evidence type="ECO:0000313" key="1">
    <source>
        <dbReference type="EMBL" id="MFC6092393.1"/>
    </source>
</evidence>
<sequence>MVDADLVPLMCGIAYAARVHGVGPEDRTATAHRYLATLLGGMRAAAPGV</sequence>
<dbReference type="RefSeq" id="WP_380638686.1">
    <property type="nucleotide sequence ID" value="NZ_JBHSQO010000028.1"/>
</dbReference>
<reference evidence="2" key="1">
    <citation type="journal article" date="2019" name="Int. J. Syst. Evol. Microbiol.">
        <title>The Global Catalogue of Microorganisms (GCM) 10K type strain sequencing project: providing services to taxonomists for standard genome sequencing and annotation.</title>
        <authorList>
            <consortium name="The Broad Institute Genomics Platform"/>
            <consortium name="The Broad Institute Genome Sequencing Center for Infectious Disease"/>
            <person name="Wu L."/>
            <person name="Ma J."/>
        </authorList>
    </citation>
    <scope>NUCLEOTIDE SEQUENCE [LARGE SCALE GENOMIC DNA]</scope>
    <source>
        <strain evidence="2">CGMCC 4.7246</strain>
    </source>
</reference>
<evidence type="ECO:0008006" key="3">
    <source>
        <dbReference type="Google" id="ProtNLM"/>
    </source>
</evidence>
<keyword evidence="2" id="KW-1185">Reference proteome</keyword>
<dbReference type="EMBL" id="JBHSQO010000028">
    <property type="protein sequence ID" value="MFC6092393.1"/>
    <property type="molecule type" value="Genomic_DNA"/>
</dbReference>
<proteinExistence type="predicted"/>
<accession>A0ABW1PAI9</accession>
<comment type="caution">
    <text evidence="1">The sequence shown here is derived from an EMBL/GenBank/DDBJ whole genome shotgun (WGS) entry which is preliminary data.</text>
</comment>
<name>A0ABW1PAI9_9PSEU</name>
<protein>
    <recommendedName>
        <fullName evidence="3">TetR family transcriptional regulator</fullName>
    </recommendedName>
</protein>
<dbReference type="Proteomes" id="UP001596220">
    <property type="component" value="Unassembled WGS sequence"/>
</dbReference>
<gene>
    <name evidence="1" type="ORF">ACFP3R_24240</name>
</gene>
<evidence type="ECO:0000313" key="2">
    <source>
        <dbReference type="Proteomes" id="UP001596220"/>
    </source>
</evidence>